<accession>A0A4V1LN36</accession>
<dbReference type="EMBL" id="SDDZ01000003">
    <property type="protein sequence ID" value="RXJ50716.1"/>
    <property type="molecule type" value="Genomic_DNA"/>
</dbReference>
<evidence type="ECO:0000313" key="3">
    <source>
        <dbReference type="Proteomes" id="UP000289792"/>
    </source>
</evidence>
<proteinExistence type="predicted"/>
<keyword evidence="1" id="KW-1133">Transmembrane helix</keyword>
<dbReference type="RefSeq" id="WP_129016833.1">
    <property type="nucleotide sequence ID" value="NZ_SDDZ01000003.1"/>
</dbReference>
<keyword evidence="3" id="KW-1185">Reference proteome</keyword>
<name>A0A4V1LN36_9FLAO</name>
<feature type="transmembrane region" description="Helical" evidence="1">
    <location>
        <begin position="20"/>
        <end position="40"/>
    </location>
</feature>
<organism evidence="2 3">
    <name type="scientific">Gelidibacter gilvus</name>
    <dbReference type="NCBI Taxonomy" id="59602"/>
    <lineage>
        <taxon>Bacteria</taxon>
        <taxon>Pseudomonadati</taxon>
        <taxon>Bacteroidota</taxon>
        <taxon>Flavobacteriia</taxon>
        <taxon>Flavobacteriales</taxon>
        <taxon>Flavobacteriaceae</taxon>
        <taxon>Gelidibacter</taxon>
    </lineage>
</organism>
<reference evidence="2 3" key="1">
    <citation type="submission" date="2019-01" db="EMBL/GenBank/DDBJ databases">
        <title>Genome sequence of the Antarctic species Gelidibacter gilvus ACAM 158(T).</title>
        <authorList>
            <person name="Bowman J.P."/>
        </authorList>
    </citation>
    <scope>NUCLEOTIDE SEQUENCE [LARGE SCALE GENOMIC DNA]</scope>
    <source>
        <strain evidence="2 3">IC158</strain>
    </source>
</reference>
<protein>
    <submittedName>
        <fullName evidence="2">Uncharacterized protein</fullName>
    </submittedName>
</protein>
<sequence length="1321" mass="150005">MKTPKTGIKKSKKQVWLKRIFISLMVIMLLPIGLFTIGWLNRDSVIDVLQEWYAENTSGTLTIGKVNARFLSGFPNVVFTLKDIKHTNTDSISDQVSSLQIEEAKLVIGAGKLLKGQIVFKNIAIKNAEFHSEVISTKPLIYHQQLKKEKQQNRIKGFNLPDWVNSTGAKVLLENVKYITKDTVLNKYFNLHIHNIKGAFKGDHSLLVGNLDMNITVNNLGFNTNKGSFFNGAIVQGAYKFSVDLENDLIEIPEFPLKIDDQTFQLSADFNLSEITEYRFALQNPHTDFKALKGLLTDSISTKLKSYEIRRPLKTNIRLLGKFAYGNNPDIYADFSTTDNEVTVVDKFHFKNTSFSGNLTNDLYKTDSLKIERKSAKDFKITFDTLVAKLETIHVDIYNSYFQSTPEAHNFIDANVRLNGNNEDLAAIIETDNFDFIGGKFRLDAHFSGDIQNPYEFLNKASGLFHLNDTQVILKKNGLQLPIQSITVSLERENSVLRELTINLPNGEDLVFQGNLKNIAGILSKTPTVPTTSQISLNSKNLNVNDVIGMAKKFVPKSSAAVDDRRNLHETLEAIYSQFHPQFRINIGSLTYNDVVINELKSNMELINSETILLKNFNFKYDEAITNLKGNVRVHGPQSQLKDAIYINAEASSNGPISVFKELFNIELFRIDSGDFRFNGHVTGNVKALSELMDNARGDLTLTNTRLHYEPAKMDITIDSLSLFVDNSDILLKEFNLQIDERHSINLDGRINQFPVFLLNNKEGPASISMNLDAPYINGDELLKTINSFKNEDKSEVHRSKKDLHSLFKDLNRFNPQIQIAVDSLKYNGLITQNINAQVFFENDSILKLNHLDLHFKETVAYAHGEINAHSSHVESLKDYPFDLDFSVEVKGKSENLNDYLKTTNFVFKSGDFEFVGNYKAESKDLTLLNAEGFGDLKISGTTVEFKAAGLQIPIDSLHVEINNDVAKLKTLDLKLPGKSQVFFSGSIDNFSEFINGPQDLNQHSSDFSVYSPYFDSSDIQEFIKSTKSNSDQSHVQPFDFKKWQETLMKINGSFYPTIAIEIDTLKHDKFNVTNFESELLFVDDNFHIEDMQFQSFGGTIALDLELGIADVAQTPVNLEMSVEDIDLNAFLNSVNYFDNVDLKQADSIRGQLNYTIKAQGIVDERGKMNMDSLNGTVHFELEDLTLYNYSLIMDNVPLMRAERFKNLRFQPIVQTFEIRDGEIIIPRTEIQSSALHLFAEGRLKLKEHMNIWISVPWKNLKNNDGLSLPEKTSYKNAGAKFFLQLVQDQNSKKARKQKLKVKFKLGNRKLKKMRKRMNQH</sequence>
<dbReference type="OrthoDB" id="1489065at2"/>
<comment type="caution">
    <text evidence="2">The sequence shown here is derived from an EMBL/GenBank/DDBJ whole genome shotgun (WGS) entry which is preliminary data.</text>
</comment>
<keyword evidence="1" id="KW-0472">Membrane</keyword>
<evidence type="ECO:0000313" key="2">
    <source>
        <dbReference type="EMBL" id="RXJ50716.1"/>
    </source>
</evidence>
<keyword evidence="1" id="KW-0812">Transmembrane</keyword>
<evidence type="ECO:0000256" key="1">
    <source>
        <dbReference type="SAM" id="Phobius"/>
    </source>
</evidence>
<dbReference type="Proteomes" id="UP000289792">
    <property type="component" value="Unassembled WGS sequence"/>
</dbReference>
<gene>
    <name evidence="2" type="ORF">ESZ48_08160</name>
</gene>